<dbReference type="SUPFAM" id="SSF52172">
    <property type="entry name" value="CheY-like"/>
    <property type="match status" value="1"/>
</dbReference>
<dbReference type="InterPro" id="IPR058245">
    <property type="entry name" value="NreC/VraR/RcsB-like_REC"/>
</dbReference>
<dbReference type="CDD" id="cd06170">
    <property type="entry name" value="LuxR_C_like"/>
    <property type="match status" value="1"/>
</dbReference>
<dbReference type="GO" id="GO:0006355">
    <property type="term" value="P:regulation of DNA-templated transcription"/>
    <property type="evidence" value="ECO:0007669"/>
    <property type="project" value="InterPro"/>
</dbReference>
<dbReference type="CDD" id="cd17535">
    <property type="entry name" value="REC_NarL-like"/>
    <property type="match status" value="1"/>
</dbReference>
<dbReference type="GO" id="GO:0003677">
    <property type="term" value="F:DNA binding"/>
    <property type="evidence" value="ECO:0007669"/>
    <property type="project" value="UniProtKB-KW"/>
</dbReference>
<dbReference type="EMBL" id="DSJL01000011">
    <property type="protein sequence ID" value="HEF65696.1"/>
    <property type="molecule type" value="Genomic_DNA"/>
</dbReference>
<dbReference type="SMART" id="SM00448">
    <property type="entry name" value="REC"/>
    <property type="match status" value="1"/>
</dbReference>
<sequence>MNGAGLGLSLSTTRAGKREREMAGEQRILVLIVDDHDLFREGLRQLIESDETIEVVGEAANGQEALRLVAELQPDVVLMDINMPGMDGIRATEAIVQQHRHVHVIMLTMYDDEEYVLHAIRAGARSYLVKNSKPEELLRAIHVAAEGGATIDPELAPILMREYQRLLAKAPTRGQELSDRELTMLRLLAQGYNNRQIADALNLAESTVKNNLSALFQKLGVRDRTQAVIYAISHGLVPRPTDVPRR</sequence>
<keyword evidence="1 3" id="KW-0597">Phosphoprotein</keyword>
<dbReference type="SUPFAM" id="SSF46894">
    <property type="entry name" value="C-terminal effector domain of the bipartite response regulators"/>
    <property type="match status" value="1"/>
</dbReference>
<organism evidence="6">
    <name type="scientific">Thermomicrobium roseum</name>
    <dbReference type="NCBI Taxonomy" id="500"/>
    <lineage>
        <taxon>Bacteria</taxon>
        <taxon>Pseudomonadati</taxon>
        <taxon>Thermomicrobiota</taxon>
        <taxon>Thermomicrobia</taxon>
        <taxon>Thermomicrobiales</taxon>
        <taxon>Thermomicrobiaceae</taxon>
        <taxon>Thermomicrobium</taxon>
    </lineage>
</organism>
<feature type="domain" description="Response regulatory" evidence="5">
    <location>
        <begin position="29"/>
        <end position="145"/>
    </location>
</feature>
<dbReference type="GO" id="GO:0000160">
    <property type="term" value="P:phosphorelay signal transduction system"/>
    <property type="evidence" value="ECO:0007669"/>
    <property type="project" value="InterPro"/>
</dbReference>
<dbReference type="SMART" id="SM00421">
    <property type="entry name" value="HTH_LUXR"/>
    <property type="match status" value="1"/>
</dbReference>
<dbReference type="PROSITE" id="PS00622">
    <property type="entry name" value="HTH_LUXR_1"/>
    <property type="match status" value="1"/>
</dbReference>
<dbReference type="Pfam" id="PF00196">
    <property type="entry name" value="GerE"/>
    <property type="match status" value="1"/>
</dbReference>
<dbReference type="PROSITE" id="PS50110">
    <property type="entry name" value="RESPONSE_REGULATORY"/>
    <property type="match status" value="1"/>
</dbReference>
<dbReference type="InterPro" id="IPR011006">
    <property type="entry name" value="CheY-like_superfamily"/>
</dbReference>
<protein>
    <submittedName>
        <fullName evidence="6">Response regulator transcription factor</fullName>
    </submittedName>
</protein>
<accession>A0A7C1X140</accession>
<reference evidence="6" key="1">
    <citation type="journal article" date="2020" name="mSystems">
        <title>Genome- and Community-Level Interaction Insights into Carbon Utilization and Element Cycling Functions of Hydrothermarchaeota in Hydrothermal Sediment.</title>
        <authorList>
            <person name="Zhou Z."/>
            <person name="Liu Y."/>
            <person name="Xu W."/>
            <person name="Pan J."/>
            <person name="Luo Z.H."/>
            <person name="Li M."/>
        </authorList>
    </citation>
    <scope>NUCLEOTIDE SEQUENCE [LARGE SCALE GENOMIC DNA]</scope>
    <source>
        <strain evidence="6">SpSt-222</strain>
    </source>
</reference>
<proteinExistence type="predicted"/>
<dbReference type="InterPro" id="IPR000792">
    <property type="entry name" value="Tscrpt_reg_LuxR_C"/>
</dbReference>
<dbReference type="Gene3D" id="3.40.50.2300">
    <property type="match status" value="1"/>
</dbReference>
<dbReference type="InterPro" id="IPR039420">
    <property type="entry name" value="WalR-like"/>
</dbReference>
<feature type="domain" description="HTH luxR-type" evidence="4">
    <location>
        <begin position="170"/>
        <end position="235"/>
    </location>
</feature>
<name>A0A7C1X140_THERO</name>
<dbReference type="AlphaFoldDB" id="A0A7C1X140"/>
<dbReference type="PRINTS" id="PR00038">
    <property type="entry name" value="HTHLUXR"/>
</dbReference>
<keyword evidence="2" id="KW-0238">DNA-binding</keyword>
<feature type="modified residue" description="4-aspartylphosphate" evidence="3">
    <location>
        <position position="80"/>
    </location>
</feature>
<evidence type="ECO:0000259" key="5">
    <source>
        <dbReference type="PROSITE" id="PS50110"/>
    </source>
</evidence>
<dbReference type="InterPro" id="IPR016032">
    <property type="entry name" value="Sig_transdc_resp-reg_C-effctor"/>
</dbReference>
<comment type="caution">
    <text evidence="6">The sequence shown here is derived from an EMBL/GenBank/DDBJ whole genome shotgun (WGS) entry which is preliminary data.</text>
</comment>
<evidence type="ECO:0000256" key="3">
    <source>
        <dbReference type="PROSITE-ProRule" id="PRU00169"/>
    </source>
</evidence>
<gene>
    <name evidence="6" type="ORF">ENP47_08885</name>
</gene>
<evidence type="ECO:0000256" key="2">
    <source>
        <dbReference type="ARBA" id="ARBA00023125"/>
    </source>
</evidence>
<dbReference type="PROSITE" id="PS50043">
    <property type="entry name" value="HTH_LUXR_2"/>
    <property type="match status" value="1"/>
</dbReference>
<dbReference type="InterPro" id="IPR001789">
    <property type="entry name" value="Sig_transdc_resp-reg_receiver"/>
</dbReference>
<evidence type="ECO:0000259" key="4">
    <source>
        <dbReference type="PROSITE" id="PS50043"/>
    </source>
</evidence>
<dbReference type="Pfam" id="PF00072">
    <property type="entry name" value="Response_reg"/>
    <property type="match status" value="1"/>
</dbReference>
<evidence type="ECO:0000313" key="6">
    <source>
        <dbReference type="EMBL" id="HEF65696.1"/>
    </source>
</evidence>
<dbReference type="PANTHER" id="PTHR43214">
    <property type="entry name" value="TWO-COMPONENT RESPONSE REGULATOR"/>
    <property type="match status" value="1"/>
</dbReference>
<evidence type="ECO:0000256" key="1">
    <source>
        <dbReference type="ARBA" id="ARBA00022553"/>
    </source>
</evidence>